<evidence type="ECO:0000313" key="2">
    <source>
        <dbReference type="EMBL" id="MXR36068.1"/>
    </source>
</evidence>
<dbReference type="InterPro" id="IPR013324">
    <property type="entry name" value="RNA_pol_sigma_r3/r4-like"/>
</dbReference>
<dbReference type="Proteomes" id="UP000467214">
    <property type="component" value="Unassembled WGS sequence"/>
</dbReference>
<dbReference type="RefSeq" id="WP_160794909.1">
    <property type="nucleotide sequence ID" value="NZ_WSSB01000002.1"/>
</dbReference>
<comment type="caution">
    <text evidence="2">The sequence shown here is derived from an EMBL/GenBank/DDBJ whole genome shotgun (WGS) entry which is preliminary data.</text>
</comment>
<dbReference type="InterPro" id="IPR013249">
    <property type="entry name" value="RNA_pol_sigma70_r4_t2"/>
</dbReference>
<dbReference type="GO" id="GO:0016987">
    <property type="term" value="F:sigma factor activity"/>
    <property type="evidence" value="ECO:0007669"/>
    <property type="project" value="InterPro"/>
</dbReference>
<accession>A0A845BLG4</accession>
<proteinExistence type="predicted"/>
<feature type="domain" description="RNA polymerase sigma factor 70 region 4 type 2" evidence="1">
    <location>
        <begin position="109"/>
        <end position="157"/>
    </location>
</feature>
<protein>
    <recommendedName>
        <fullName evidence="1">RNA polymerase sigma factor 70 region 4 type 2 domain-containing protein</fullName>
    </recommendedName>
</protein>
<dbReference type="GO" id="GO:0003677">
    <property type="term" value="F:DNA binding"/>
    <property type="evidence" value="ECO:0007669"/>
    <property type="project" value="InterPro"/>
</dbReference>
<dbReference type="InterPro" id="IPR036388">
    <property type="entry name" value="WH-like_DNA-bd_sf"/>
</dbReference>
<evidence type="ECO:0000259" key="1">
    <source>
        <dbReference type="Pfam" id="PF08281"/>
    </source>
</evidence>
<dbReference type="EMBL" id="WSSB01000002">
    <property type="protein sequence ID" value="MXR36068.1"/>
    <property type="molecule type" value="Genomic_DNA"/>
</dbReference>
<evidence type="ECO:0000313" key="3">
    <source>
        <dbReference type="Proteomes" id="UP000467214"/>
    </source>
</evidence>
<reference evidence="2 3" key="1">
    <citation type="submission" date="2019-12" db="EMBL/GenBank/DDBJ databases">
        <title>Neisseriaceae gen. nov. sp. Genome sequencing and assembly.</title>
        <authorList>
            <person name="Liu Z."/>
            <person name="Li A."/>
        </authorList>
    </citation>
    <scope>NUCLEOTIDE SEQUENCE [LARGE SCALE GENOMIC DNA]</scope>
    <source>
        <strain evidence="2 3">B2N2-7</strain>
    </source>
</reference>
<dbReference type="AlphaFoldDB" id="A0A845BLG4"/>
<keyword evidence="3" id="KW-1185">Reference proteome</keyword>
<sequence length="284" mass="31195">MATRKQLSGFLVSAMPKALYQAMLVLPDRQAAQQVLTRAMLLTITRHGAARPELLALLFQRTLTQACRRPARLWRQAARLDADAPILLEMLATPAPESHWPASSEAPALIHAALALLPDADRQAYLLRHWLGFSPQQAAQSMALSSRTLARHEHNGRHALHTLLSLKGLSLPAGYASLDAAICAVLTAALPKDEVQLPDPCLAALDAAEHHASRRFARLRPWLALNLHPLRRATFTLLLAVLISASLPQLPWQTRTDTMDDTALLADSWPLDTLLDPALEQSHD</sequence>
<organism evidence="2 3">
    <name type="scientific">Craterilacuibacter sinensis</name>
    <dbReference type="NCBI Taxonomy" id="2686017"/>
    <lineage>
        <taxon>Bacteria</taxon>
        <taxon>Pseudomonadati</taxon>
        <taxon>Pseudomonadota</taxon>
        <taxon>Betaproteobacteria</taxon>
        <taxon>Neisseriales</taxon>
        <taxon>Neisseriaceae</taxon>
        <taxon>Craterilacuibacter</taxon>
    </lineage>
</organism>
<name>A0A845BLG4_9NEIS</name>
<gene>
    <name evidence="2" type="ORF">GQF02_03640</name>
</gene>
<dbReference type="SUPFAM" id="SSF88659">
    <property type="entry name" value="Sigma3 and sigma4 domains of RNA polymerase sigma factors"/>
    <property type="match status" value="1"/>
</dbReference>
<dbReference type="Gene3D" id="1.10.10.10">
    <property type="entry name" value="Winged helix-like DNA-binding domain superfamily/Winged helix DNA-binding domain"/>
    <property type="match status" value="1"/>
</dbReference>
<dbReference type="Pfam" id="PF08281">
    <property type="entry name" value="Sigma70_r4_2"/>
    <property type="match status" value="1"/>
</dbReference>
<dbReference type="GO" id="GO:0006352">
    <property type="term" value="P:DNA-templated transcription initiation"/>
    <property type="evidence" value="ECO:0007669"/>
    <property type="project" value="InterPro"/>
</dbReference>